<name>A0A7T7KZ26_9ACTN</name>
<keyword evidence="1" id="KW-0472">Membrane</keyword>
<protein>
    <recommendedName>
        <fullName evidence="4">DUF3592 domain-containing protein</fullName>
    </recommendedName>
</protein>
<gene>
    <name evidence="2" type="ORF">JEQ17_31325</name>
</gene>
<dbReference type="Proteomes" id="UP000595636">
    <property type="component" value="Chromosome"/>
</dbReference>
<evidence type="ECO:0008006" key="4">
    <source>
        <dbReference type="Google" id="ProtNLM"/>
    </source>
</evidence>
<evidence type="ECO:0000313" key="2">
    <source>
        <dbReference type="EMBL" id="QQM43444.1"/>
    </source>
</evidence>
<evidence type="ECO:0000313" key="3">
    <source>
        <dbReference type="Proteomes" id="UP000595636"/>
    </source>
</evidence>
<dbReference type="RefSeq" id="WP_200398264.1">
    <property type="nucleotide sequence ID" value="NZ_CP066831.1"/>
</dbReference>
<evidence type="ECO:0000256" key="1">
    <source>
        <dbReference type="SAM" id="Phobius"/>
    </source>
</evidence>
<keyword evidence="1" id="KW-1133">Transmembrane helix</keyword>
<feature type="transmembrane region" description="Helical" evidence="1">
    <location>
        <begin position="126"/>
        <end position="147"/>
    </location>
</feature>
<feature type="transmembrane region" description="Helical" evidence="1">
    <location>
        <begin position="153"/>
        <end position="175"/>
    </location>
</feature>
<dbReference type="AlphaFoldDB" id="A0A7T7KZ26"/>
<feature type="transmembrane region" description="Helical" evidence="1">
    <location>
        <begin position="264"/>
        <end position="285"/>
    </location>
</feature>
<accession>A0A7T7KZ26</accession>
<dbReference type="KEGG" id="slf:JEQ17_31325"/>
<reference evidence="2 3" key="1">
    <citation type="submission" date="2020-12" db="EMBL/GenBank/DDBJ databases">
        <title>A novel species.</title>
        <authorList>
            <person name="Li K."/>
        </authorList>
    </citation>
    <scope>NUCLEOTIDE SEQUENCE [LARGE SCALE GENOMIC DNA]</scope>
    <source>
        <strain evidence="2 3">ZYC-3</strain>
    </source>
</reference>
<keyword evidence="1" id="KW-0812">Transmembrane</keyword>
<dbReference type="EMBL" id="CP066831">
    <property type="protein sequence ID" value="QQM43444.1"/>
    <property type="molecule type" value="Genomic_DNA"/>
</dbReference>
<keyword evidence="3" id="KW-1185">Reference proteome</keyword>
<proteinExistence type="predicted"/>
<organism evidence="2 3">
    <name type="scientific">Streptomyces liliifuscus</name>
    <dbReference type="NCBI Taxonomy" id="2797636"/>
    <lineage>
        <taxon>Bacteria</taxon>
        <taxon>Bacillati</taxon>
        <taxon>Actinomycetota</taxon>
        <taxon>Actinomycetes</taxon>
        <taxon>Kitasatosporales</taxon>
        <taxon>Streptomycetaceae</taxon>
        <taxon>Streptomyces</taxon>
    </lineage>
</organism>
<sequence>MSDRSSRDGTNEIVLTGGGITARFDGQRLRLVQGATIWTVPVRALRAAELTPAGDVRIDLSGDPGAARHGLGAGVSIPSRNAHAARAFTELLQRALATTTAVPDGHALVLVDTRQPSMSPGAHRGLMIGIAAAAYAVVLLLIGRYGAGDVGPVILAFGWLGPGGLGLLYFCWVRLIRDLVVLRRRGITVSGRSEGTVRGFGGNVFYFQRLSYRTADGTDFTRVESRSSVGGITTGVGRLDVTYDPLDPSRATGPLTFNHAGWTLFLVVCGLVATLVWAVGLYVALTG</sequence>